<dbReference type="InterPro" id="IPR013126">
    <property type="entry name" value="Hsp_70_fam"/>
</dbReference>
<dbReference type="PROSITE" id="PS00329">
    <property type="entry name" value="HSP70_2"/>
    <property type="match status" value="1"/>
</dbReference>
<dbReference type="Pfam" id="PF00012">
    <property type="entry name" value="HSP70"/>
    <property type="match status" value="1"/>
</dbReference>
<keyword evidence="9" id="KW-1185">Reference proteome</keyword>
<feature type="region of interest" description="Disordered" evidence="7">
    <location>
        <begin position="812"/>
        <end position="832"/>
    </location>
</feature>
<reference evidence="8" key="1">
    <citation type="submission" date="2024-05" db="EMBL/GenBank/DDBJ databases">
        <title>30 novel species of actinomycetes from the DSMZ collection.</title>
        <authorList>
            <person name="Nouioui I."/>
        </authorList>
    </citation>
    <scope>NUCLEOTIDE SEQUENCE</scope>
    <source>
        <strain evidence="8">DSM 40712</strain>
    </source>
</reference>
<dbReference type="CDD" id="cd24029">
    <property type="entry name" value="ASKHA_NBD_HSP70_DnaK_HscA_HscC"/>
    <property type="match status" value="1"/>
</dbReference>
<dbReference type="PROSITE" id="PS01036">
    <property type="entry name" value="HSP70_3"/>
    <property type="match status" value="1"/>
</dbReference>
<comment type="similarity">
    <text evidence="1">Belongs to the heat shock protein 70 family.</text>
</comment>
<accession>A0ABU3AMB2</accession>
<keyword evidence="2" id="KW-0597">Phosphoprotein</keyword>
<dbReference type="InterPro" id="IPR018181">
    <property type="entry name" value="Heat_shock_70_CS"/>
</dbReference>
<proteinExistence type="inferred from homology"/>
<evidence type="ECO:0000256" key="1">
    <source>
        <dbReference type="ARBA" id="ARBA00007381"/>
    </source>
</evidence>
<evidence type="ECO:0000256" key="6">
    <source>
        <dbReference type="ARBA" id="ARBA00023186"/>
    </source>
</evidence>
<dbReference type="RefSeq" id="WP_311572830.1">
    <property type="nucleotide sequence ID" value="NZ_JAVRFH010000011.1"/>
</dbReference>
<dbReference type="PRINTS" id="PR00301">
    <property type="entry name" value="HEATSHOCK70"/>
</dbReference>
<gene>
    <name evidence="8" type="ORF">RM812_13985</name>
</gene>
<dbReference type="Gene3D" id="3.90.640.10">
    <property type="entry name" value="Actin, Chain A, domain 4"/>
    <property type="match status" value="1"/>
</dbReference>
<protein>
    <submittedName>
        <fullName evidence="8">Hsp70 family protein</fullName>
    </submittedName>
</protein>
<evidence type="ECO:0000256" key="5">
    <source>
        <dbReference type="ARBA" id="ARBA00023016"/>
    </source>
</evidence>
<keyword evidence="3" id="KW-0547">Nucleotide-binding</keyword>
<keyword evidence="4" id="KW-0067">ATP-binding</keyword>
<dbReference type="Gene3D" id="3.30.420.40">
    <property type="match status" value="2"/>
</dbReference>
<evidence type="ECO:0000256" key="4">
    <source>
        <dbReference type="ARBA" id="ARBA00022840"/>
    </source>
</evidence>
<evidence type="ECO:0000256" key="7">
    <source>
        <dbReference type="SAM" id="MobiDB-lite"/>
    </source>
</evidence>
<dbReference type="SUPFAM" id="SSF53067">
    <property type="entry name" value="Actin-like ATPase domain"/>
    <property type="match status" value="2"/>
</dbReference>
<dbReference type="EMBL" id="JAVRFH010000011">
    <property type="protein sequence ID" value="MDT0611331.1"/>
    <property type="molecule type" value="Genomic_DNA"/>
</dbReference>
<comment type="caution">
    <text evidence="8">The sequence shown here is derived from an EMBL/GenBank/DDBJ whole genome shotgun (WGS) entry which is preliminary data.</text>
</comment>
<dbReference type="SUPFAM" id="SSF100920">
    <property type="entry name" value="Heat shock protein 70kD (HSP70), peptide-binding domain"/>
    <property type="match status" value="1"/>
</dbReference>
<dbReference type="PROSITE" id="PS00297">
    <property type="entry name" value="HSP70_1"/>
    <property type="match status" value="1"/>
</dbReference>
<sequence>MRRTLGIDLGTTNSVVAWLKDGEPEVVSADPEGAGTPSAVGLTADDGLLVGKEALNWVERDAARVITTVKRLMGRQFKDEKVQQALRRMGDGGPEITEGPDGGVLIQLGKHRYTPVQISAIILRRLKQNAEARLGTEFGRAVITTPAYFGERQNAATREAGRLAGFHVVRVLSEPMSAMLAHGLGRAKDEDAATVLVYDLGGGTFDVSVFTLMPGMTDELGVGGNNLLGGTDFDGSLAEHLQGLLDARNPGYEPLPGAAARIREAAERAKIDLSAAASTEVIVPTLGASGEVLSETVDRKEFEGLISDRIEETVRLTLKTVTDALLRPEDMNQVLLVGGSSAIPLVRERLADVFGREKLRTDVNPMTCVALGAAVQSALVEELECPECRAACPLDADACPECTTSLVGAPTVECPTCHVPAPEDTEACPVCASDLTGLTAERPAPSPAVCDECGEVNAPEAMECDLCGAGLHDSGGLKCPNCALVNLPGLVACSYCKEELPVADPSGVIPLPIGVHTADGLLTPLITAGDAYPTQQAARYDFHVTGNAGDLLEIALYEGDLQPAERNDLCGVVMYPLPEGITGTKPLTLAVHLDKDRTIRLETRLDGAEFVPAVFRRNLLTPEFRRRAKDVNQRFQTFLAEWGHELTPAESAVLKETAGPLELIVRGEAPGRSLDTLLEEADNLLERQKTVRWASALAFLYPHHVAELMPPEDLEAMRHHRNELQTTRKAGDFDRGNKIALEVLAMRSRLGEDLYQVMSALGFASQNGVNPALQQRIRQAGEGLTEAVRQGDFSRTDAAKSRISDLYREMRRNQAEFRAPTRQTVRPEKPAR</sequence>
<dbReference type="Gene3D" id="2.60.34.10">
    <property type="entry name" value="Substrate Binding Domain Of DNAk, Chain A, domain 1"/>
    <property type="match status" value="1"/>
</dbReference>
<evidence type="ECO:0000256" key="2">
    <source>
        <dbReference type="ARBA" id="ARBA00022553"/>
    </source>
</evidence>
<dbReference type="Proteomes" id="UP001180724">
    <property type="component" value="Unassembled WGS sequence"/>
</dbReference>
<name>A0ABU3AMB2_9ACTN</name>
<dbReference type="InterPro" id="IPR029047">
    <property type="entry name" value="HSP70_peptide-bd_sf"/>
</dbReference>
<evidence type="ECO:0000313" key="9">
    <source>
        <dbReference type="Proteomes" id="UP001180724"/>
    </source>
</evidence>
<keyword evidence="5" id="KW-0346">Stress response</keyword>
<keyword evidence="6" id="KW-0143">Chaperone</keyword>
<evidence type="ECO:0000313" key="8">
    <source>
        <dbReference type="EMBL" id="MDT0611331.1"/>
    </source>
</evidence>
<organism evidence="8 9">
    <name type="scientific">Streptomyces lancefieldiae</name>
    <dbReference type="NCBI Taxonomy" id="3075520"/>
    <lineage>
        <taxon>Bacteria</taxon>
        <taxon>Bacillati</taxon>
        <taxon>Actinomycetota</taxon>
        <taxon>Actinomycetes</taxon>
        <taxon>Kitasatosporales</taxon>
        <taxon>Streptomycetaceae</taxon>
        <taxon>Streptomyces</taxon>
    </lineage>
</organism>
<evidence type="ECO:0000256" key="3">
    <source>
        <dbReference type="ARBA" id="ARBA00022741"/>
    </source>
</evidence>
<dbReference type="PANTHER" id="PTHR19375">
    <property type="entry name" value="HEAT SHOCK PROTEIN 70KDA"/>
    <property type="match status" value="1"/>
</dbReference>
<dbReference type="InterPro" id="IPR043129">
    <property type="entry name" value="ATPase_NBD"/>
</dbReference>